<reference evidence="1" key="1">
    <citation type="submission" date="2020-05" db="EMBL/GenBank/DDBJ databases">
        <authorList>
            <person name="Chiriac C."/>
            <person name="Salcher M."/>
            <person name="Ghai R."/>
            <person name="Kavagutti S V."/>
        </authorList>
    </citation>
    <scope>NUCLEOTIDE SEQUENCE</scope>
</reference>
<gene>
    <name evidence="1" type="ORF">UFOVP190_15</name>
</gene>
<protein>
    <submittedName>
        <fullName evidence="1">Uncharacterized protein</fullName>
    </submittedName>
</protein>
<evidence type="ECO:0000313" key="1">
    <source>
        <dbReference type="EMBL" id="CAB5214116.1"/>
    </source>
</evidence>
<organism evidence="1">
    <name type="scientific">uncultured Caudovirales phage</name>
    <dbReference type="NCBI Taxonomy" id="2100421"/>
    <lineage>
        <taxon>Viruses</taxon>
        <taxon>Duplodnaviria</taxon>
        <taxon>Heunggongvirae</taxon>
        <taxon>Uroviricota</taxon>
        <taxon>Caudoviricetes</taxon>
        <taxon>Peduoviridae</taxon>
        <taxon>Maltschvirus</taxon>
        <taxon>Maltschvirus maltsch</taxon>
    </lineage>
</organism>
<dbReference type="EMBL" id="LR798243">
    <property type="protein sequence ID" value="CAB5214116.1"/>
    <property type="molecule type" value="Genomic_DNA"/>
</dbReference>
<sequence>MKTEKYNFDRKWYEFDTFDVETRLHDGYRIRCRKPSVSSTPTQEIIDWCIQHFGPAGMATNESRWFWSKFVFNFRDEADYMFFKLRWA</sequence>
<name>A0A6J7WGD3_9CAUD</name>
<accession>A0A6J7WGD3</accession>
<proteinExistence type="predicted"/>